<proteinExistence type="predicted"/>
<comment type="caution">
    <text evidence="1">The sequence shown here is derived from an EMBL/GenBank/DDBJ whole genome shotgun (WGS) entry which is preliminary data.</text>
</comment>
<sequence length="255" mass="28570">MGLQLSRTETVIGLPAVTARDIIKIVGNAGDRFFLPDVERALEVKVCFKEEYGRKYPDHEAARLQAPALLSEMIQEGYVAEDGLHQSEQWGERMGYKLTNKGGDLARVKFVKRISQAQGLKLLNDFLDRVRQVNDPDSPYVFYVKNAWLYGSMLDADAADIGDVDLVVECLMKDKFQPGQRIEACEARAEAVGRNVSGVHALYFCCDEVKVFLKARKAHLSLDGFTVENIHEIKDGVLPLVVDGIVPKRIEKNDE</sequence>
<dbReference type="EMBL" id="SIKX01000001">
    <property type="protein sequence ID" value="TBF17815.1"/>
    <property type="molecule type" value="Genomic_DNA"/>
</dbReference>
<dbReference type="Proteomes" id="UP000291892">
    <property type="component" value="Unassembled WGS sequence"/>
</dbReference>
<protein>
    <submittedName>
        <fullName evidence="1">Uncharacterized protein</fullName>
    </submittedName>
</protein>
<gene>
    <name evidence="1" type="ORF">ELG94_05290</name>
</gene>
<evidence type="ECO:0000313" key="2">
    <source>
        <dbReference type="Proteomes" id="UP000291892"/>
    </source>
</evidence>
<name>A0AAE8U203_9HYPH</name>
<evidence type="ECO:0000313" key="1">
    <source>
        <dbReference type="EMBL" id="TBF17815.1"/>
    </source>
</evidence>
<accession>A0AAE8U203</accession>
<organism evidence="1 2">
    <name type="scientific">Rhizobium ruizarguesonis</name>
    <dbReference type="NCBI Taxonomy" id="2081791"/>
    <lineage>
        <taxon>Bacteria</taxon>
        <taxon>Pseudomonadati</taxon>
        <taxon>Pseudomonadota</taxon>
        <taxon>Alphaproteobacteria</taxon>
        <taxon>Hyphomicrobiales</taxon>
        <taxon>Rhizobiaceae</taxon>
        <taxon>Rhizobium/Agrobacterium group</taxon>
        <taxon>Rhizobium</taxon>
    </lineage>
</organism>
<dbReference type="AlphaFoldDB" id="A0AAE8U203"/>
<dbReference type="RefSeq" id="WP_130822495.1">
    <property type="nucleotide sequence ID" value="NZ_SIKX01000001.1"/>
</dbReference>
<reference evidence="1 2" key="1">
    <citation type="submission" date="2019-02" db="EMBL/GenBank/DDBJ databases">
        <title>The genomic architecture of introgression among sibling species of bacteria.</title>
        <authorList>
            <person name="Cavassim M.I.A."/>
            <person name="Moeskjaer S."/>
            <person name="Moslemi C."/>
            <person name="Fields B."/>
            <person name="Bachmann A."/>
            <person name="Vilhjalmsson B."/>
            <person name="Schierup M.H."/>
            <person name="Young J.P.W."/>
            <person name="Andersen S.U."/>
        </authorList>
    </citation>
    <scope>NUCLEOTIDE SEQUENCE [LARGE SCALE GENOMIC DNA]</scope>
    <source>
        <strain evidence="1 2">SM42</strain>
    </source>
</reference>